<accession>A0A9P7S1B7</accession>
<dbReference type="Proteomes" id="UP001049176">
    <property type="component" value="Chromosome 4"/>
</dbReference>
<proteinExistence type="predicted"/>
<comment type="caution">
    <text evidence="2">The sequence shown here is derived from an EMBL/GenBank/DDBJ whole genome shotgun (WGS) entry which is preliminary data.</text>
</comment>
<organism evidence="2 3">
    <name type="scientific">Marasmius oreades</name>
    <name type="common">fairy-ring Marasmius</name>
    <dbReference type="NCBI Taxonomy" id="181124"/>
    <lineage>
        <taxon>Eukaryota</taxon>
        <taxon>Fungi</taxon>
        <taxon>Dikarya</taxon>
        <taxon>Basidiomycota</taxon>
        <taxon>Agaricomycotina</taxon>
        <taxon>Agaricomycetes</taxon>
        <taxon>Agaricomycetidae</taxon>
        <taxon>Agaricales</taxon>
        <taxon>Marasmiineae</taxon>
        <taxon>Marasmiaceae</taxon>
        <taxon>Marasmius</taxon>
    </lineage>
</organism>
<dbReference type="KEGG" id="more:E1B28_007276"/>
<gene>
    <name evidence="2" type="ORF">E1B28_007276</name>
</gene>
<dbReference type="EMBL" id="CM032184">
    <property type="protein sequence ID" value="KAG7093611.1"/>
    <property type="molecule type" value="Genomic_DNA"/>
</dbReference>
<evidence type="ECO:0000256" key="1">
    <source>
        <dbReference type="SAM" id="MobiDB-lite"/>
    </source>
</evidence>
<dbReference type="OrthoDB" id="2836053at2759"/>
<dbReference type="GeneID" id="66076352"/>
<keyword evidence="3" id="KW-1185">Reference proteome</keyword>
<dbReference type="RefSeq" id="XP_043010081.1">
    <property type="nucleotide sequence ID" value="XM_043151997.1"/>
</dbReference>
<feature type="region of interest" description="Disordered" evidence="1">
    <location>
        <begin position="258"/>
        <end position="277"/>
    </location>
</feature>
<feature type="compositionally biased region" description="Acidic residues" evidence="1">
    <location>
        <begin position="258"/>
        <end position="275"/>
    </location>
</feature>
<evidence type="ECO:0000313" key="2">
    <source>
        <dbReference type="EMBL" id="KAG7093611.1"/>
    </source>
</evidence>
<dbReference type="AlphaFoldDB" id="A0A9P7S1B7"/>
<sequence length="315" mass="35442">MPSTNTTAPPQLPVELSEQIILTLWSSSLSLSERATLIKSSLLVSRTWNAIFTRVSSMDVHILSSSHGLQFVDVLLGNAGIYRLQMLDHLCQSITIQHANKSLLPGPENEREQPLGMVIQAILNGIFMSPERLPSLRRVSFQLQNYLMETIFTRNKFLYLAHQVEELEFNFTYSDDTDPLVVQAIKSRSFESFDIPADSMLHIRKLTVLGTSMGVAKELSAACGGLENLQIFEQDAWREVKATISETPAVASAYVVADDESDSEHESEDDGEDTFYDCSDTEERSWLTYEEVLKSSFTREELTGMLSAFQRQLEV</sequence>
<evidence type="ECO:0000313" key="3">
    <source>
        <dbReference type="Proteomes" id="UP001049176"/>
    </source>
</evidence>
<reference evidence="2" key="1">
    <citation type="journal article" date="2021" name="Genome Biol. Evol.">
        <title>The assembled and annotated genome of the fairy-ring fungus Marasmius oreades.</title>
        <authorList>
            <person name="Hiltunen M."/>
            <person name="Ament-Velasquez S.L."/>
            <person name="Johannesson H."/>
        </authorList>
    </citation>
    <scope>NUCLEOTIDE SEQUENCE</scope>
    <source>
        <strain evidence="2">03SP1</strain>
    </source>
</reference>
<name>A0A9P7S1B7_9AGAR</name>
<protein>
    <submittedName>
        <fullName evidence="2">Uncharacterized protein</fullName>
    </submittedName>
</protein>